<dbReference type="Proteomes" id="UP001164250">
    <property type="component" value="Chromosome 15"/>
</dbReference>
<evidence type="ECO:0000313" key="1">
    <source>
        <dbReference type="EMBL" id="KAJ0074966.1"/>
    </source>
</evidence>
<dbReference type="EMBL" id="CM047910">
    <property type="protein sequence ID" value="KAJ0074966.1"/>
    <property type="molecule type" value="Genomic_DNA"/>
</dbReference>
<reference evidence="2" key="1">
    <citation type="journal article" date="2023" name="G3 (Bethesda)">
        <title>Genome assembly and association tests identify interacting loci associated with vigor, precocity, and sex in interspecific pistachio rootstocks.</title>
        <authorList>
            <person name="Palmer W."/>
            <person name="Jacygrad E."/>
            <person name="Sagayaradj S."/>
            <person name="Cavanaugh K."/>
            <person name="Han R."/>
            <person name="Bertier L."/>
            <person name="Beede B."/>
            <person name="Kafkas S."/>
            <person name="Golino D."/>
            <person name="Preece J."/>
            <person name="Michelmore R."/>
        </authorList>
    </citation>
    <scope>NUCLEOTIDE SEQUENCE [LARGE SCALE GENOMIC DNA]</scope>
</reference>
<protein>
    <submittedName>
        <fullName evidence="1">Uncharacterized protein</fullName>
    </submittedName>
</protein>
<keyword evidence="2" id="KW-1185">Reference proteome</keyword>
<accession>A0ACC0ZPI3</accession>
<organism evidence="1 2">
    <name type="scientific">Pistacia atlantica</name>
    <dbReference type="NCBI Taxonomy" id="434234"/>
    <lineage>
        <taxon>Eukaryota</taxon>
        <taxon>Viridiplantae</taxon>
        <taxon>Streptophyta</taxon>
        <taxon>Embryophyta</taxon>
        <taxon>Tracheophyta</taxon>
        <taxon>Spermatophyta</taxon>
        <taxon>Magnoliopsida</taxon>
        <taxon>eudicotyledons</taxon>
        <taxon>Gunneridae</taxon>
        <taxon>Pentapetalae</taxon>
        <taxon>rosids</taxon>
        <taxon>malvids</taxon>
        <taxon>Sapindales</taxon>
        <taxon>Anacardiaceae</taxon>
        <taxon>Pistacia</taxon>
    </lineage>
</organism>
<gene>
    <name evidence="1" type="ORF">Patl1_34433</name>
</gene>
<proteinExistence type="predicted"/>
<name>A0ACC0ZPI3_9ROSI</name>
<evidence type="ECO:0000313" key="2">
    <source>
        <dbReference type="Proteomes" id="UP001164250"/>
    </source>
</evidence>
<comment type="caution">
    <text evidence="1">The sequence shown here is derived from an EMBL/GenBank/DDBJ whole genome shotgun (WGS) entry which is preliminary data.</text>
</comment>
<sequence>MKFLNRTSFQANHTVLVNQVSEIKFFLFPFLSQNFISNSLNPNITILPIVCFWSLTSNFVFVSVRSGFKNIITYSQLFEEDPVLLTSLGLFKALVSLI</sequence>